<gene>
    <name evidence="1" type="ORF">B1A_02406</name>
</gene>
<dbReference type="Pfam" id="PF01075">
    <property type="entry name" value="Glyco_transf_9"/>
    <property type="match status" value="1"/>
</dbReference>
<name>T1BYD5_9ZZZZ</name>
<dbReference type="Gene3D" id="3.40.50.2000">
    <property type="entry name" value="Glycogen Phosphorylase B"/>
    <property type="match status" value="1"/>
</dbReference>
<dbReference type="AlphaFoldDB" id="T1BYD5"/>
<dbReference type="EMBL" id="AUZX01001791">
    <property type="protein sequence ID" value="EQD78136.1"/>
    <property type="molecule type" value="Genomic_DNA"/>
</dbReference>
<accession>T1BYD5</accession>
<reference evidence="1" key="1">
    <citation type="submission" date="2013-08" db="EMBL/GenBank/DDBJ databases">
        <authorList>
            <person name="Mendez C."/>
            <person name="Richter M."/>
            <person name="Ferrer M."/>
            <person name="Sanchez J."/>
        </authorList>
    </citation>
    <scope>NUCLEOTIDE SEQUENCE</scope>
</reference>
<protein>
    <submittedName>
        <fullName evidence="1">Lipopolysaccharide heptosyltransferase I</fullName>
    </submittedName>
</protein>
<keyword evidence="1" id="KW-0808">Transferase</keyword>
<dbReference type="GO" id="GO:0016757">
    <property type="term" value="F:glycosyltransferase activity"/>
    <property type="evidence" value="ECO:0007669"/>
    <property type="project" value="InterPro"/>
</dbReference>
<organism evidence="1">
    <name type="scientific">mine drainage metagenome</name>
    <dbReference type="NCBI Taxonomy" id="410659"/>
    <lineage>
        <taxon>unclassified sequences</taxon>
        <taxon>metagenomes</taxon>
        <taxon>ecological metagenomes</taxon>
    </lineage>
</organism>
<comment type="caution">
    <text evidence="1">The sequence shown here is derived from an EMBL/GenBank/DDBJ whole genome shotgun (WGS) entry which is preliminary data.</text>
</comment>
<reference evidence="1" key="2">
    <citation type="journal article" date="2014" name="ISME J.">
        <title>Microbial stratification in low pH oxic and suboxic macroscopic growths along an acid mine drainage.</title>
        <authorList>
            <person name="Mendez-Garcia C."/>
            <person name="Mesa V."/>
            <person name="Sprenger R.R."/>
            <person name="Richter M."/>
            <person name="Diez M.S."/>
            <person name="Solano J."/>
            <person name="Bargiela R."/>
            <person name="Golyshina O.V."/>
            <person name="Manteca A."/>
            <person name="Ramos J.L."/>
            <person name="Gallego J.R."/>
            <person name="Llorente I."/>
            <person name="Martins Dos Santos V.A."/>
            <person name="Jensen O.N."/>
            <person name="Pelaez A.I."/>
            <person name="Sanchez J."/>
            <person name="Ferrer M."/>
        </authorList>
    </citation>
    <scope>NUCLEOTIDE SEQUENCE</scope>
</reference>
<sequence>MPYPIVLFLHGTSRRDKEWPEIHWIALGRHLSAQGLTILLPGGNERERNVLNVWQTKSWAHRLWQRWI</sequence>
<evidence type="ECO:0000313" key="1">
    <source>
        <dbReference type="EMBL" id="EQD78136.1"/>
    </source>
</evidence>
<dbReference type="InterPro" id="IPR002201">
    <property type="entry name" value="Glyco_trans_9"/>
</dbReference>
<proteinExistence type="predicted"/>
<dbReference type="SUPFAM" id="SSF53756">
    <property type="entry name" value="UDP-Glycosyltransferase/glycogen phosphorylase"/>
    <property type="match status" value="1"/>
</dbReference>